<gene>
    <name evidence="2" type="ORF">G3570_01150</name>
</gene>
<dbReference type="Proteomes" id="UP000473278">
    <property type="component" value="Unassembled WGS sequence"/>
</dbReference>
<keyword evidence="1" id="KW-1133">Transmembrane helix</keyword>
<dbReference type="EMBL" id="JAALLT010000001">
    <property type="protein sequence ID" value="NGP75223.1"/>
    <property type="molecule type" value="Genomic_DNA"/>
</dbReference>
<feature type="transmembrane region" description="Helical" evidence="1">
    <location>
        <begin position="6"/>
        <end position="28"/>
    </location>
</feature>
<sequence>MSKSVFYIKFVHSLLFFLIAICTVYVFIAALLDHINWVTWLAFGVAITELLALAFNEWRCPLTDLAERKGAEVGSVADLFLPRFLSDHLFTIFGIVFSVTCLLLIWRVIQ</sequence>
<comment type="caution">
    <text evidence="2">The sequence shown here is derived from an EMBL/GenBank/DDBJ whole genome shotgun (WGS) entry which is preliminary data.</text>
</comment>
<organism evidence="2 3">
    <name type="scientific">Halalkalibaculum roseum</name>
    <dbReference type="NCBI Taxonomy" id="2709311"/>
    <lineage>
        <taxon>Bacteria</taxon>
        <taxon>Pseudomonadati</taxon>
        <taxon>Balneolota</taxon>
        <taxon>Balneolia</taxon>
        <taxon>Balneolales</taxon>
        <taxon>Balneolaceae</taxon>
        <taxon>Halalkalibaculum</taxon>
    </lineage>
</organism>
<evidence type="ECO:0000313" key="3">
    <source>
        <dbReference type="Proteomes" id="UP000473278"/>
    </source>
</evidence>
<reference evidence="2 3" key="1">
    <citation type="submission" date="2020-02" db="EMBL/GenBank/DDBJ databases">
        <title>Balneolaceae bacterium YR4-1, complete genome.</title>
        <authorList>
            <person name="Li Y."/>
            <person name="Wu S."/>
        </authorList>
    </citation>
    <scope>NUCLEOTIDE SEQUENCE [LARGE SCALE GENOMIC DNA]</scope>
    <source>
        <strain evidence="2 3">YR4-1</strain>
    </source>
</reference>
<keyword evidence="3" id="KW-1185">Reference proteome</keyword>
<proteinExistence type="predicted"/>
<feature type="transmembrane region" description="Helical" evidence="1">
    <location>
        <begin position="35"/>
        <end position="55"/>
    </location>
</feature>
<evidence type="ECO:0000313" key="2">
    <source>
        <dbReference type="EMBL" id="NGP75223.1"/>
    </source>
</evidence>
<accession>A0A6M1T4C5</accession>
<evidence type="ECO:0000256" key="1">
    <source>
        <dbReference type="SAM" id="Phobius"/>
    </source>
</evidence>
<keyword evidence="1" id="KW-0472">Membrane</keyword>
<protein>
    <recommendedName>
        <fullName evidence="4">DUF2784 family protein</fullName>
    </recommendedName>
</protein>
<dbReference type="AlphaFoldDB" id="A0A6M1T4C5"/>
<dbReference type="RefSeq" id="WP_165138340.1">
    <property type="nucleotide sequence ID" value="NZ_JAALLT010000001.1"/>
</dbReference>
<evidence type="ECO:0008006" key="4">
    <source>
        <dbReference type="Google" id="ProtNLM"/>
    </source>
</evidence>
<name>A0A6M1T4C5_9BACT</name>
<feature type="transmembrane region" description="Helical" evidence="1">
    <location>
        <begin position="89"/>
        <end position="109"/>
    </location>
</feature>
<keyword evidence="1" id="KW-0812">Transmembrane</keyword>